<evidence type="ECO:0000259" key="7">
    <source>
        <dbReference type="Pfam" id="PF12832"/>
    </source>
</evidence>
<dbReference type="InterPro" id="IPR024989">
    <property type="entry name" value="MFS_assoc_dom"/>
</dbReference>
<dbReference type="Pfam" id="PF12832">
    <property type="entry name" value="MFS_1_like"/>
    <property type="match status" value="1"/>
</dbReference>
<reference evidence="8 9" key="1">
    <citation type="submission" date="2023-01" db="EMBL/GenBank/DDBJ databases">
        <authorList>
            <person name="Whitehead M."/>
        </authorList>
    </citation>
    <scope>NUCLEOTIDE SEQUENCE [LARGE SCALE GENOMIC DNA]</scope>
</reference>
<evidence type="ECO:0000256" key="3">
    <source>
        <dbReference type="ARBA" id="ARBA00022692"/>
    </source>
</evidence>
<feature type="transmembrane region" description="Helical" evidence="6">
    <location>
        <begin position="98"/>
        <end position="119"/>
    </location>
</feature>
<comment type="caution">
    <text evidence="8">The sequence shown here is derived from an EMBL/GenBank/DDBJ whole genome shotgun (WGS) entry which is preliminary data.</text>
</comment>
<feature type="transmembrane region" description="Helical" evidence="6">
    <location>
        <begin position="303"/>
        <end position="323"/>
    </location>
</feature>
<evidence type="ECO:0000256" key="5">
    <source>
        <dbReference type="ARBA" id="ARBA00023136"/>
    </source>
</evidence>
<accession>A0AAV0XUI3</accession>
<dbReference type="Proteomes" id="UP001160148">
    <property type="component" value="Unassembled WGS sequence"/>
</dbReference>
<feature type="transmembrane region" description="Helical" evidence="6">
    <location>
        <begin position="275"/>
        <end position="297"/>
    </location>
</feature>
<feature type="transmembrane region" description="Helical" evidence="6">
    <location>
        <begin position="140"/>
        <end position="165"/>
    </location>
</feature>
<dbReference type="InterPro" id="IPR036259">
    <property type="entry name" value="MFS_trans_sf"/>
</dbReference>
<evidence type="ECO:0000313" key="8">
    <source>
        <dbReference type="EMBL" id="CAI6371833.1"/>
    </source>
</evidence>
<dbReference type="AlphaFoldDB" id="A0AAV0XUI3"/>
<evidence type="ECO:0000313" key="9">
    <source>
        <dbReference type="Proteomes" id="UP001160148"/>
    </source>
</evidence>
<comment type="similarity">
    <text evidence="2">Belongs to the major facilitator superfamily. MFSD6 family.</text>
</comment>
<comment type="subcellular location">
    <subcellularLocation>
        <location evidence="1">Membrane</location>
        <topology evidence="1">Multi-pass membrane protein</topology>
    </subcellularLocation>
</comment>
<proteinExistence type="inferred from homology"/>
<dbReference type="EMBL" id="CARXXK010001015">
    <property type="protein sequence ID" value="CAI6371833.1"/>
    <property type="molecule type" value="Genomic_DNA"/>
</dbReference>
<keyword evidence="9" id="KW-1185">Reference proteome</keyword>
<feature type="transmembrane region" description="Helical" evidence="6">
    <location>
        <begin position="214"/>
        <end position="233"/>
    </location>
</feature>
<keyword evidence="4 6" id="KW-1133">Transmembrane helix</keyword>
<protein>
    <recommendedName>
        <fullName evidence="7">Major facilitator superfamily associated domain-containing protein</fullName>
    </recommendedName>
</protein>
<dbReference type="Gene3D" id="1.20.1250.20">
    <property type="entry name" value="MFS general substrate transporter like domains"/>
    <property type="match status" value="1"/>
</dbReference>
<name>A0AAV0XUI3_9HEMI</name>
<keyword evidence="3 6" id="KW-0812">Transmembrane</keyword>
<feature type="domain" description="Major facilitator superfamily associated" evidence="7">
    <location>
        <begin position="24"/>
        <end position="307"/>
    </location>
</feature>
<dbReference type="PANTHER" id="PTHR16172">
    <property type="entry name" value="MAJOR FACILITATOR SUPERFAMILY DOMAIN-CONTAINING PROTEIN 6-LIKE"/>
    <property type="match status" value="1"/>
</dbReference>
<evidence type="ECO:0000256" key="6">
    <source>
        <dbReference type="SAM" id="Phobius"/>
    </source>
</evidence>
<evidence type="ECO:0000256" key="2">
    <source>
        <dbReference type="ARBA" id="ARBA00005241"/>
    </source>
</evidence>
<dbReference type="InterPro" id="IPR051717">
    <property type="entry name" value="MFS_MFSD6"/>
</dbReference>
<dbReference type="PANTHER" id="PTHR16172:SF30">
    <property type="entry name" value="SUGAR BABY, ISOFORM C"/>
    <property type="match status" value="1"/>
</dbReference>
<keyword evidence="5 6" id="KW-0472">Membrane</keyword>
<organism evidence="8 9">
    <name type="scientific">Macrosiphum euphorbiae</name>
    <name type="common">potato aphid</name>
    <dbReference type="NCBI Taxonomy" id="13131"/>
    <lineage>
        <taxon>Eukaryota</taxon>
        <taxon>Metazoa</taxon>
        <taxon>Ecdysozoa</taxon>
        <taxon>Arthropoda</taxon>
        <taxon>Hexapoda</taxon>
        <taxon>Insecta</taxon>
        <taxon>Pterygota</taxon>
        <taxon>Neoptera</taxon>
        <taxon>Paraneoptera</taxon>
        <taxon>Hemiptera</taxon>
        <taxon>Sternorrhyncha</taxon>
        <taxon>Aphidomorpha</taxon>
        <taxon>Aphidoidea</taxon>
        <taxon>Aphididae</taxon>
        <taxon>Macrosiphini</taxon>
        <taxon>Macrosiphum</taxon>
    </lineage>
</organism>
<feature type="transmembrane region" description="Helical" evidence="6">
    <location>
        <begin position="65"/>
        <end position="86"/>
    </location>
</feature>
<feature type="transmembrane region" description="Helical" evidence="6">
    <location>
        <begin position="185"/>
        <end position="207"/>
    </location>
</feature>
<evidence type="ECO:0000256" key="4">
    <source>
        <dbReference type="ARBA" id="ARBA00022989"/>
    </source>
</evidence>
<gene>
    <name evidence="8" type="ORF">MEUPH1_LOCUS25784</name>
</gene>
<dbReference type="SUPFAM" id="SSF103473">
    <property type="entry name" value="MFS general substrate transporter"/>
    <property type="match status" value="1"/>
</dbReference>
<feature type="transmembrane region" description="Helical" evidence="6">
    <location>
        <begin position="23"/>
        <end position="44"/>
    </location>
</feature>
<sequence>MLLIPNTNTNGEMDDSDAIRSPLFWLFWTTATLFTTTTTVKNVMEDTICMNLLGENKHQYGGQRLWGSIGYSMLAIASGVCVDWYSKEQEFKNYTPCFVIALMCFILDIFVVSNIEVVQESSYTNKVSSDVKKLLTEFRIVAFIVWVVLFGFFVSFLWNFLFWYLEDLSTFYHPETKSWMKTLQGLAILIQCFGGEVPSFFLSGYILKRVGHMNVFSIMFFVYALIFFLFSIIKNPVYVLPVEILSGVGFALFYSGAISYAHLSAPVGAEGTFQGIVGTALTGIGTPIGSLIGGYMFQIIGSISSFKLLSVLVLITCIVQIIVNQMINRFSKNINIKTTSRRCQPEVGDFKL</sequence>
<feature type="transmembrane region" description="Helical" evidence="6">
    <location>
        <begin position="239"/>
        <end position="263"/>
    </location>
</feature>
<dbReference type="GO" id="GO:0016020">
    <property type="term" value="C:membrane"/>
    <property type="evidence" value="ECO:0007669"/>
    <property type="project" value="UniProtKB-SubCell"/>
</dbReference>
<evidence type="ECO:0000256" key="1">
    <source>
        <dbReference type="ARBA" id="ARBA00004141"/>
    </source>
</evidence>